<organism evidence="3 4">
    <name type="scientific">Anaeromicrobium sediminis</name>
    <dbReference type="NCBI Taxonomy" id="1478221"/>
    <lineage>
        <taxon>Bacteria</taxon>
        <taxon>Bacillati</taxon>
        <taxon>Bacillota</taxon>
        <taxon>Clostridia</taxon>
        <taxon>Peptostreptococcales</taxon>
        <taxon>Thermotaleaceae</taxon>
        <taxon>Anaeromicrobium</taxon>
    </lineage>
</organism>
<dbReference type="Proteomes" id="UP000216024">
    <property type="component" value="Unassembled WGS sequence"/>
</dbReference>
<dbReference type="InterPro" id="IPR038765">
    <property type="entry name" value="Papain-like_cys_pep_sf"/>
</dbReference>
<dbReference type="OrthoDB" id="9788327at2"/>
<dbReference type="Gene3D" id="3.10.620.30">
    <property type="match status" value="1"/>
</dbReference>
<evidence type="ECO:0000256" key="1">
    <source>
        <dbReference type="SAM" id="SignalP"/>
    </source>
</evidence>
<comment type="caution">
    <text evidence="3">The sequence shown here is derived from an EMBL/GenBank/DDBJ whole genome shotgun (WGS) entry which is preliminary data.</text>
</comment>
<reference evidence="3 4" key="1">
    <citation type="submission" date="2017-06" db="EMBL/GenBank/DDBJ databases">
        <title>Draft genome sequence of anaerobic fermentative bacterium Anaeromicrobium sediminis DY2726D isolated from West Pacific Ocean sediments.</title>
        <authorList>
            <person name="Zeng X."/>
        </authorList>
    </citation>
    <scope>NUCLEOTIDE SEQUENCE [LARGE SCALE GENOMIC DNA]</scope>
    <source>
        <strain evidence="3 4">DY2726D</strain>
    </source>
</reference>
<feature type="signal peptide" evidence="1">
    <location>
        <begin position="1"/>
        <end position="21"/>
    </location>
</feature>
<accession>A0A267MG10</accession>
<dbReference type="PANTHER" id="PTHR46333">
    <property type="entry name" value="CYTOKINESIS PROTEIN 3"/>
    <property type="match status" value="1"/>
</dbReference>
<evidence type="ECO:0000259" key="2">
    <source>
        <dbReference type="Pfam" id="PF01841"/>
    </source>
</evidence>
<dbReference type="AlphaFoldDB" id="A0A267MG10"/>
<dbReference type="SUPFAM" id="SSF54001">
    <property type="entry name" value="Cysteine proteinases"/>
    <property type="match status" value="1"/>
</dbReference>
<dbReference type="RefSeq" id="WP_095134466.1">
    <property type="nucleotide sequence ID" value="NZ_NIBG01000014.1"/>
</dbReference>
<sequence>MKKILLSIFMCLLLFNTTYGAEISDDDYYLKNSGYTKEEFQYLYNTIVKGIKNVSINEETFESVPYKPGINYVIKKAFMDYDHLNYVSGVRYVYSRGNRNIKNIYFEYNYIRDDIKKRMNEADVKADEVIKEIIKEEMTDFEKVVAVHDYIINNTRYDYEGFKSGKIPNWEHTAYGPLIRKTGVCDGYSKAFMLILKKLGIECISIKSDNHAWNMVKLQDKYYHVDLTFDDPYNEEGDMLSYAYFFIDDSEMAKDHNWNSEIYPKCDTIDFNYYKNNLGMIDSAKDETEFKEKITAAINNRIEYVYLKVDNTNMDIDKLIPEVLIENRYNIKISYSYKIFDDSFKISIIYN</sequence>
<dbReference type="InterPro" id="IPR002931">
    <property type="entry name" value="Transglutaminase-like"/>
</dbReference>
<feature type="chain" id="PRO_5012808806" description="Transglutaminase-like domain-containing protein" evidence="1">
    <location>
        <begin position="22"/>
        <end position="351"/>
    </location>
</feature>
<evidence type="ECO:0000313" key="3">
    <source>
        <dbReference type="EMBL" id="PAB58524.1"/>
    </source>
</evidence>
<dbReference type="GO" id="GO:0005737">
    <property type="term" value="C:cytoplasm"/>
    <property type="evidence" value="ECO:0007669"/>
    <property type="project" value="TreeGrafter"/>
</dbReference>
<name>A0A267MG10_9FIRM</name>
<keyword evidence="4" id="KW-1185">Reference proteome</keyword>
<dbReference type="Pfam" id="PF01841">
    <property type="entry name" value="Transglut_core"/>
    <property type="match status" value="1"/>
</dbReference>
<keyword evidence="1" id="KW-0732">Signal</keyword>
<protein>
    <recommendedName>
        <fullName evidence="2">Transglutaminase-like domain-containing protein</fullName>
    </recommendedName>
</protein>
<dbReference type="EMBL" id="NIBG01000014">
    <property type="protein sequence ID" value="PAB58524.1"/>
    <property type="molecule type" value="Genomic_DNA"/>
</dbReference>
<dbReference type="PANTHER" id="PTHR46333:SF2">
    <property type="entry name" value="CYTOKINESIS PROTEIN 3"/>
    <property type="match status" value="1"/>
</dbReference>
<dbReference type="InterPro" id="IPR052557">
    <property type="entry name" value="CAP/Cytokinesis_protein"/>
</dbReference>
<proteinExistence type="predicted"/>
<gene>
    <name evidence="3" type="ORF">CCE28_14555</name>
</gene>
<evidence type="ECO:0000313" key="4">
    <source>
        <dbReference type="Proteomes" id="UP000216024"/>
    </source>
</evidence>
<feature type="domain" description="Transglutaminase-like" evidence="2">
    <location>
        <begin position="129"/>
        <end position="226"/>
    </location>
</feature>